<dbReference type="EMBL" id="FNOK01000081">
    <property type="protein sequence ID" value="SDZ48458.1"/>
    <property type="molecule type" value="Genomic_DNA"/>
</dbReference>
<dbReference type="InterPro" id="IPR035959">
    <property type="entry name" value="RutC-like_sf"/>
</dbReference>
<protein>
    <submittedName>
        <fullName evidence="1">Enamine deaminase RidA, house cleaning of reactive enamine intermediates, YjgF/YER057c/UK114 family</fullName>
    </submittedName>
</protein>
<dbReference type="OrthoDB" id="9815126at2"/>
<dbReference type="STRING" id="418495.SAMN05216215_10813"/>
<organism evidence="1 2">
    <name type="scientific">Saccharopolyspora shandongensis</name>
    <dbReference type="NCBI Taxonomy" id="418495"/>
    <lineage>
        <taxon>Bacteria</taxon>
        <taxon>Bacillati</taxon>
        <taxon>Actinomycetota</taxon>
        <taxon>Actinomycetes</taxon>
        <taxon>Pseudonocardiales</taxon>
        <taxon>Pseudonocardiaceae</taxon>
        <taxon>Saccharopolyspora</taxon>
    </lineage>
</organism>
<dbReference type="SUPFAM" id="SSF55298">
    <property type="entry name" value="YjgF-like"/>
    <property type="match status" value="1"/>
</dbReference>
<accession>A0A1H3TEZ2</accession>
<sequence length="137" mass="14523">MTPAASTPVQHVNPPELARPSGFTHAVGFADTVHVSGQTAMDATGKIVDGDIVDQFRQALGNMLTSLRAAGGEPADLLSVRIYLLDIPGYQARGKEIGQVWRELAGETYPAMTGVGVTALWQPEALIEIEGVAALRR</sequence>
<reference evidence="2" key="1">
    <citation type="submission" date="2016-10" db="EMBL/GenBank/DDBJ databases">
        <authorList>
            <person name="Varghese N."/>
            <person name="Submissions S."/>
        </authorList>
    </citation>
    <scope>NUCLEOTIDE SEQUENCE [LARGE SCALE GENOMIC DNA]</scope>
    <source>
        <strain evidence="2">CGMCC 4.3530</strain>
    </source>
</reference>
<keyword evidence="2" id="KW-1185">Reference proteome</keyword>
<dbReference type="CDD" id="cd00448">
    <property type="entry name" value="YjgF_YER057c_UK114_family"/>
    <property type="match status" value="1"/>
</dbReference>
<proteinExistence type="predicted"/>
<dbReference type="Proteomes" id="UP000199529">
    <property type="component" value="Unassembled WGS sequence"/>
</dbReference>
<gene>
    <name evidence="1" type="ORF">SAMN05216215_10813</name>
</gene>
<evidence type="ECO:0000313" key="1">
    <source>
        <dbReference type="EMBL" id="SDZ48458.1"/>
    </source>
</evidence>
<dbReference type="Gene3D" id="3.30.1330.40">
    <property type="entry name" value="RutC-like"/>
    <property type="match status" value="1"/>
</dbReference>
<dbReference type="PANTHER" id="PTHR43857:SF1">
    <property type="entry name" value="YJGH FAMILY PROTEIN"/>
    <property type="match status" value="1"/>
</dbReference>
<name>A0A1H3TEZ2_9PSEU</name>
<evidence type="ECO:0000313" key="2">
    <source>
        <dbReference type="Proteomes" id="UP000199529"/>
    </source>
</evidence>
<dbReference type="Pfam" id="PF01042">
    <property type="entry name" value="Ribonuc_L-PSP"/>
    <property type="match status" value="1"/>
</dbReference>
<dbReference type="InterPro" id="IPR006175">
    <property type="entry name" value="YjgF/YER057c/UK114"/>
</dbReference>
<dbReference type="PANTHER" id="PTHR43857">
    <property type="entry name" value="BLR7761 PROTEIN"/>
    <property type="match status" value="1"/>
</dbReference>
<dbReference type="RefSeq" id="WP_093277934.1">
    <property type="nucleotide sequence ID" value="NZ_FNOK01000081.1"/>
</dbReference>
<dbReference type="AlphaFoldDB" id="A0A1H3TEZ2"/>